<evidence type="ECO:0008006" key="21">
    <source>
        <dbReference type="Google" id="ProtNLM"/>
    </source>
</evidence>
<keyword evidence="4" id="KW-0472">Membrane</keyword>
<dbReference type="PROSITE" id="PS00109">
    <property type="entry name" value="PROTEIN_KINASE_TYR"/>
    <property type="match status" value="1"/>
</dbReference>
<evidence type="ECO:0000256" key="14">
    <source>
        <dbReference type="SAM" id="MobiDB-lite"/>
    </source>
</evidence>
<evidence type="ECO:0000256" key="11">
    <source>
        <dbReference type="PIRSR" id="PIRSR000615-2"/>
    </source>
</evidence>
<dbReference type="GO" id="GO:0007169">
    <property type="term" value="P:cell surface receptor protein tyrosine kinase signaling pathway"/>
    <property type="evidence" value="ECO:0007669"/>
    <property type="project" value="TreeGrafter"/>
</dbReference>
<dbReference type="PROSITE" id="PS50835">
    <property type="entry name" value="IG_LIKE"/>
    <property type="match status" value="2"/>
</dbReference>
<dbReference type="Gene3D" id="1.10.510.10">
    <property type="entry name" value="Transferase(Phosphotransferase) domain 1"/>
    <property type="match status" value="1"/>
</dbReference>
<keyword evidence="11 13" id="KW-0547">Nucleotide-binding</keyword>
<reference evidence="18" key="2">
    <citation type="submission" date="2010-05" db="EMBL/GenBank/DDBJ databases">
        <authorList>
            <person name="Almeida L.G."/>
            <person name="Nicolas M.F."/>
            <person name="Souza R.C."/>
            <person name="Vasconcelos A.T.R."/>
        </authorList>
    </citation>
    <scope>NUCLEOTIDE SEQUENCE</scope>
</reference>
<evidence type="ECO:0000256" key="2">
    <source>
        <dbReference type="ARBA" id="ARBA00022692"/>
    </source>
</evidence>
<dbReference type="GO" id="GO:0005524">
    <property type="term" value="F:ATP binding"/>
    <property type="evidence" value="ECO:0007669"/>
    <property type="project" value="UniProtKB-UniRule"/>
</dbReference>
<evidence type="ECO:0000259" key="17">
    <source>
        <dbReference type="PROSITE" id="PS50835"/>
    </source>
</evidence>
<feature type="binding site" evidence="12">
    <location>
        <position position="609"/>
    </location>
    <ligand>
        <name>Mg(2+)</name>
        <dbReference type="ChEBI" id="CHEBI:18420"/>
    </ligand>
</feature>
<dbReference type="PANTHER" id="PTHR24416:SF600">
    <property type="entry name" value="PDGF- AND VEGF-RECEPTOR RELATED, ISOFORM J"/>
    <property type="match status" value="1"/>
</dbReference>
<evidence type="ECO:0000313" key="19">
    <source>
        <dbReference type="EnsemblMetazoa" id="ADAC004656-PA"/>
    </source>
</evidence>
<evidence type="ECO:0000256" key="8">
    <source>
        <dbReference type="ARBA" id="ARBA00023319"/>
    </source>
</evidence>
<dbReference type="CDD" id="cd00192">
    <property type="entry name" value="PTKc"/>
    <property type="match status" value="1"/>
</dbReference>
<evidence type="ECO:0000259" key="16">
    <source>
        <dbReference type="PROSITE" id="PS50011"/>
    </source>
</evidence>
<dbReference type="PRINTS" id="PR00109">
    <property type="entry name" value="TYRKINASE"/>
</dbReference>
<dbReference type="Gene3D" id="3.30.200.20">
    <property type="entry name" value="Phosphorylase Kinase, domain 1"/>
    <property type="match status" value="1"/>
</dbReference>
<feature type="signal peptide" evidence="15">
    <location>
        <begin position="1"/>
        <end position="27"/>
    </location>
</feature>
<dbReference type="FunFam" id="1.10.510.10:FF:000373">
    <property type="entry name" value="Receptor protein-tyrosine kinase"/>
    <property type="match status" value="1"/>
</dbReference>
<dbReference type="PROSITE" id="PS50011">
    <property type="entry name" value="PROTEIN_KINASE_DOM"/>
    <property type="match status" value="1"/>
</dbReference>
<accession>W5JL34</accession>
<feature type="domain" description="Ig-like" evidence="17">
    <location>
        <begin position="39"/>
        <end position="121"/>
    </location>
</feature>
<dbReference type="EMBL" id="ADMH02001215">
    <property type="protein sequence ID" value="ETN63625.1"/>
    <property type="molecule type" value="Genomic_DNA"/>
</dbReference>
<dbReference type="GO" id="GO:0007399">
    <property type="term" value="P:nervous system development"/>
    <property type="evidence" value="ECO:0007669"/>
    <property type="project" value="UniProtKB-ARBA"/>
</dbReference>
<dbReference type="eggNOG" id="KOG0200">
    <property type="taxonomic scope" value="Eukaryota"/>
</dbReference>
<evidence type="ECO:0000313" key="18">
    <source>
        <dbReference type="EMBL" id="ETN63625.1"/>
    </source>
</evidence>
<evidence type="ECO:0000256" key="7">
    <source>
        <dbReference type="ARBA" id="ARBA00023180"/>
    </source>
</evidence>
<keyword evidence="11 13" id="KW-0067">ATP-binding</keyword>
<dbReference type="PIRSF" id="PIRSF000615">
    <property type="entry name" value="TyrPK_CSF1-R"/>
    <property type="match status" value="1"/>
</dbReference>
<evidence type="ECO:0000256" key="6">
    <source>
        <dbReference type="ARBA" id="ARBA00023170"/>
    </source>
</evidence>
<dbReference type="InterPro" id="IPR017441">
    <property type="entry name" value="Protein_kinase_ATP_BS"/>
</dbReference>
<feature type="binding site" evidence="11">
    <location>
        <begin position="442"/>
        <end position="449"/>
    </location>
    <ligand>
        <name>ATP</name>
        <dbReference type="ChEBI" id="CHEBI:30616"/>
    </ligand>
</feature>
<dbReference type="InterPro" id="IPR000719">
    <property type="entry name" value="Prot_kinase_dom"/>
</dbReference>
<dbReference type="InterPro" id="IPR007110">
    <property type="entry name" value="Ig-like_dom"/>
</dbReference>
<dbReference type="Proteomes" id="UP000000673">
    <property type="component" value="Unassembled WGS sequence"/>
</dbReference>
<keyword evidence="3" id="KW-1133">Transmembrane helix</keyword>
<feature type="binding site" evidence="11">
    <location>
        <position position="595"/>
    </location>
    <ligand>
        <name>ATP</name>
        <dbReference type="ChEBI" id="CHEBI:30616"/>
    </ligand>
</feature>
<dbReference type="InterPro" id="IPR001245">
    <property type="entry name" value="Ser-Thr/Tyr_kinase_cat_dom"/>
</dbReference>
<keyword evidence="7" id="KW-0325">Glycoprotein</keyword>
<feature type="active site" description="Proton acceptor" evidence="10">
    <location>
        <position position="591"/>
    </location>
</feature>
<evidence type="ECO:0000313" key="20">
    <source>
        <dbReference type="Proteomes" id="UP000000673"/>
    </source>
</evidence>
<dbReference type="InterPro" id="IPR036179">
    <property type="entry name" value="Ig-like_dom_sf"/>
</dbReference>
<dbReference type="InterPro" id="IPR011009">
    <property type="entry name" value="Kinase-like_dom_sf"/>
</dbReference>
<evidence type="ECO:0000256" key="1">
    <source>
        <dbReference type="ARBA" id="ARBA00004167"/>
    </source>
</evidence>
<keyword evidence="12" id="KW-0479">Metal-binding</keyword>
<feature type="binding site" evidence="11 13">
    <location>
        <position position="469"/>
    </location>
    <ligand>
        <name>ATP</name>
        <dbReference type="ChEBI" id="CHEBI:30616"/>
    </ligand>
</feature>
<evidence type="ECO:0000256" key="10">
    <source>
        <dbReference type="PIRSR" id="PIRSR000615-1"/>
    </source>
</evidence>
<dbReference type="GO" id="GO:0046872">
    <property type="term" value="F:metal ion binding"/>
    <property type="evidence" value="ECO:0007669"/>
    <property type="project" value="UniProtKB-KW"/>
</dbReference>
<dbReference type="SUPFAM" id="SSF48726">
    <property type="entry name" value="Immunoglobulin"/>
    <property type="match status" value="1"/>
</dbReference>
<dbReference type="SUPFAM" id="SSF56112">
    <property type="entry name" value="Protein kinase-like (PK-like)"/>
    <property type="match status" value="1"/>
</dbReference>
<dbReference type="GO" id="GO:0005886">
    <property type="term" value="C:plasma membrane"/>
    <property type="evidence" value="ECO:0007669"/>
    <property type="project" value="TreeGrafter"/>
</dbReference>
<evidence type="ECO:0000256" key="4">
    <source>
        <dbReference type="ARBA" id="ARBA00023136"/>
    </source>
</evidence>
<dbReference type="InterPro" id="IPR013783">
    <property type="entry name" value="Ig-like_fold"/>
</dbReference>
<dbReference type="HOGENOM" id="CLU_363787_0_0_1"/>
<organism evidence="18">
    <name type="scientific">Anopheles darlingi</name>
    <name type="common">Mosquito</name>
    <dbReference type="NCBI Taxonomy" id="43151"/>
    <lineage>
        <taxon>Eukaryota</taxon>
        <taxon>Metazoa</taxon>
        <taxon>Ecdysozoa</taxon>
        <taxon>Arthropoda</taxon>
        <taxon>Hexapoda</taxon>
        <taxon>Insecta</taxon>
        <taxon>Pterygota</taxon>
        <taxon>Neoptera</taxon>
        <taxon>Endopterygota</taxon>
        <taxon>Diptera</taxon>
        <taxon>Nematocera</taxon>
        <taxon>Culicoidea</taxon>
        <taxon>Culicidae</taxon>
        <taxon>Anophelinae</taxon>
        <taxon>Anopheles</taxon>
    </lineage>
</organism>
<dbReference type="Pfam" id="PF07714">
    <property type="entry name" value="PK_Tyr_Ser-Thr"/>
    <property type="match status" value="1"/>
</dbReference>
<keyword evidence="20" id="KW-1185">Reference proteome</keyword>
<dbReference type="GO" id="GO:0030154">
    <property type="term" value="P:cell differentiation"/>
    <property type="evidence" value="ECO:0007669"/>
    <property type="project" value="UniProtKB-ARBA"/>
</dbReference>
<evidence type="ECO:0000256" key="5">
    <source>
        <dbReference type="ARBA" id="ARBA00023157"/>
    </source>
</evidence>
<proteinExistence type="predicted"/>
<keyword evidence="2" id="KW-0812">Transmembrane</keyword>
<dbReference type="GO" id="GO:0043235">
    <property type="term" value="C:receptor complex"/>
    <property type="evidence" value="ECO:0007669"/>
    <property type="project" value="TreeGrafter"/>
</dbReference>
<evidence type="ECO:0000256" key="12">
    <source>
        <dbReference type="PIRSR" id="PIRSR000615-3"/>
    </source>
</evidence>
<gene>
    <name evidence="18" type="ORF">AND_004656</name>
</gene>
<dbReference type="PANTHER" id="PTHR24416">
    <property type="entry name" value="TYROSINE-PROTEIN KINASE RECEPTOR"/>
    <property type="match status" value="1"/>
</dbReference>
<dbReference type="PROSITE" id="PS00107">
    <property type="entry name" value="PROTEIN_KINASE_ATP"/>
    <property type="match status" value="1"/>
</dbReference>
<reference evidence="18 20" key="1">
    <citation type="journal article" date="2010" name="BMC Genomics">
        <title>Combination of measures distinguishes pre-miRNAs from other stem-loops in the genome of the newly sequenced Anopheles darlingi.</title>
        <authorList>
            <person name="Mendes N.D."/>
            <person name="Freitas A.T."/>
            <person name="Vasconcelos A.T."/>
            <person name="Sagot M.F."/>
        </authorList>
    </citation>
    <scope>NUCLEOTIDE SEQUENCE</scope>
</reference>
<keyword evidence="5" id="KW-1015">Disulfide bond</keyword>
<comment type="catalytic activity">
    <reaction evidence="9">
        <text>L-tyrosyl-[protein] + ATP = O-phospho-L-tyrosyl-[protein] + ADP + H(+)</text>
        <dbReference type="Rhea" id="RHEA:10596"/>
        <dbReference type="Rhea" id="RHEA-COMP:10136"/>
        <dbReference type="Rhea" id="RHEA-COMP:20101"/>
        <dbReference type="ChEBI" id="CHEBI:15378"/>
        <dbReference type="ChEBI" id="CHEBI:30616"/>
        <dbReference type="ChEBI" id="CHEBI:46858"/>
        <dbReference type="ChEBI" id="CHEBI:61978"/>
        <dbReference type="ChEBI" id="CHEBI:456216"/>
        <dbReference type="EC" id="2.7.10.1"/>
    </reaction>
</comment>
<dbReference type="InterPro" id="IPR050122">
    <property type="entry name" value="RTK"/>
</dbReference>
<evidence type="ECO:0000256" key="9">
    <source>
        <dbReference type="ARBA" id="ARBA00051243"/>
    </source>
</evidence>
<comment type="subcellular location">
    <subcellularLocation>
        <location evidence="1">Membrane</location>
        <topology evidence="1">Single-pass membrane protein</topology>
    </subcellularLocation>
</comment>
<sequence>MMVRIIFRFSLLIAVLTVVIQTLVVKAADDIFVVEDNEPEIVPHDETTNLTVGYVVLEFGITWNITCTSDQPIIWTYFEASYDWEPNVTTTEIISENAYRPYRSVLHIRNTSAASVGRYYCVNSAAWPERQKILLDALVTENSAVTLYVYVNDTQQNLVPLNGGLTFIVYPHENVSFPCKPSQPGIYPRLCTDDKSNICFNITDPTKGFILHYDEFKPKRLQLFCKFNNSIVYKMYLFRAVRRKLLVSSMKGMENRTIYLESSLTLTCSFLYEWHVPEIRWKVPPYSRHIRKDERIKIRRLDVMKNSTETDEYLATQELFIEKVSYEDDGNYRCEISTDDNFLYDSYNLYVRQSGKDYVKLMEKTKTGIINWKQNDTNIWKPIEISKKEVEAMKEAGLAYFEEGNLDCYNPALALNEQADLLPYNADYEFPIESLVLLEQLGAGAYGVVMKAKAIGIKEHENETTVAVKMLYFGTKNIVATRDHAQGESSQQVYQRKRSDTKNVEHRSSDLQYMEMSGRKNTKASAISMKTSDCVGEYTSMDGRTEDVEPIVPMNKEEPIRSVNTTDLICWAVQVASGMEYLASRNVLHGDLAARNVLVCHDNVVKICDFGLARSMYKCDKYKKKQEALLPFKWLALECISDHVFSTYSDVWAYGVFLWELFSLAKSPYPGMDANEELYNKLLEGYRLEKPRYANQAIYDIMLPCWNETPDSRPSFQELKQQFNAMLPDEIREGPTRLSGSMINVAAEGKPAIYHHPEVPDRFLRPNH</sequence>
<dbReference type="GO" id="GO:0004714">
    <property type="term" value="F:transmembrane receptor protein tyrosine kinase activity"/>
    <property type="evidence" value="ECO:0007669"/>
    <property type="project" value="UniProtKB-EC"/>
</dbReference>
<name>W5JL34_ANODA</name>
<dbReference type="EnsemblMetazoa" id="ADAC004656-RA">
    <property type="protein sequence ID" value="ADAC004656-PA"/>
    <property type="gene ID" value="ADAC004656"/>
</dbReference>
<keyword evidence="15" id="KW-0732">Signal</keyword>
<feature type="domain" description="Ig-like" evidence="17">
    <location>
        <begin position="218"/>
        <end position="350"/>
    </location>
</feature>
<dbReference type="Gene3D" id="2.60.40.10">
    <property type="entry name" value="Immunoglobulins"/>
    <property type="match status" value="2"/>
</dbReference>
<feature type="binding site" evidence="12">
    <location>
        <position position="596"/>
    </location>
    <ligand>
        <name>Mg(2+)</name>
        <dbReference type="ChEBI" id="CHEBI:18420"/>
    </ligand>
</feature>
<dbReference type="InterPro" id="IPR003599">
    <property type="entry name" value="Ig_sub"/>
</dbReference>
<dbReference type="AlphaFoldDB" id="W5JL34"/>
<feature type="domain" description="Protein kinase" evidence="16">
    <location>
        <begin position="435"/>
        <end position="727"/>
    </location>
</feature>
<keyword evidence="8" id="KW-0393">Immunoglobulin domain</keyword>
<feature type="chain" id="PRO_5010155620" description="Receptor protein-tyrosine kinase" evidence="15">
    <location>
        <begin position="28"/>
        <end position="768"/>
    </location>
</feature>
<evidence type="ECO:0000256" key="13">
    <source>
        <dbReference type="PROSITE-ProRule" id="PRU10141"/>
    </source>
</evidence>
<evidence type="ECO:0000256" key="15">
    <source>
        <dbReference type="SAM" id="SignalP"/>
    </source>
</evidence>
<feature type="compositionally biased region" description="Basic and acidic residues" evidence="14">
    <location>
        <begin position="497"/>
        <end position="507"/>
    </location>
</feature>
<dbReference type="SMART" id="SM00409">
    <property type="entry name" value="IG"/>
    <property type="match status" value="2"/>
</dbReference>
<dbReference type="STRING" id="43151.W5JL34"/>
<keyword evidence="12" id="KW-0460">Magnesium</keyword>
<dbReference type="VEuPathDB" id="VectorBase:ADAC004656"/>
<keyword evidence="6" id="KW-0675">Receptor</keyword>
<dbReference type="FunCoup" id="W5JL34">
    <property type="interactions" value="159"/>
</dbReference>
<feature type="region of interest" description="Disordered" evidence="14">
    <location>
        <begin position="484"/>
        <end position="507"/>
    </location>
</feature>
<dbReference type="InterPro" id="IPR008266">
    <property type="entry name" value="Tyr_kinase_AS"/>
</dbReference>
<protein>
    <recommendedName>
        <fullName evidence="21">Receptor protein-tyrosine kinase</fullName>
    </recommendedName>
</protein>
<reference evidence="19" key="4">
    <citation type="submission" date="2015-06" db="UniProtKB">
        <authorList>
            <consortium name="EnsemblMetazoa"/>
        </authorList>
    </citation>
    <scope>IDENTIFICATION</scope>
</reference>
<evidence type="ECO:0000256" key="3">
    <source>
        <dbReference type="ARBA" id="ARBA00022989"/>
    </source>
</evidence>
<dbReference type="VEuPathDB" id="VectorBase:ADAR2_006591"/>
<reference evidence="18" key="3">
    <citation type="journal article" date="2013" name="Nucleic Acids Res.">
        <title>The genome of Anopheles darlingi, the main neotropical malaria vector.</title>
        <authorList>
            <person name="Marinotti O."/>
            <person name="Cerqueira G.C."/>
            <person name="de Almeida L.G."/>
            <person name="Ferro M.I."/>
            <person name="Loreto E.L."/>
            <person name="Zaha A."/>
            <person name="Teixeira S.M."/>
            <person name="Wespiser A.R."/>
            <person name="Almeida E Silva A."/>
            <person name="Schlindwein A.D."/>
            <person name="Pacheco A.C."/>
            <person name="Silva A.L."/>
            <person name="Graveley B.R."/>
            <person name="Walenz B.P."/>
            <person name="Lima Bde A."/>
            <person name="Ribeiro C.A."/>
            <person name="Nunes-Silva C.G."/>
            <person name="de Carvalho C.R."/>
            <person name="Soares C.M."/>
            <person name="de Menezes C.B."/>
            <person name="Matiolli C."/>
            <person name="Caffrey D."/>
            <person name="Araujo D.A."/>
            <person name="de Oliveira D.M."/>
            <person name="Golenbock D."/>
            <person name="Grisard E.C."/>
            <person name="Fantinatti-Garboggini F."/>
            <person name="de Carvalho F.M."/>
            <person name="Barcellos F.G."/>
            <person name="Prosdocimi F."/>
            <person name="May G."/>
            <person name="Azevedo Junior G.M."/>
            <person name="Guimaraes G.M."/>
            <person name="Goldman G.H."/>
            <person name="Padilha I.Q."/>
            <person name="Batista Jda S."/>
            <person name="Ferro J.A."/>
            <person name="Ribeiro J.M."/>
            <person name="Fietto J.L."/>
            <person name="Dabbas K.M."/>
            <person name="Cerdeira L."/>
            <person name="Agnez-Lima L.F."/>
            <person name="Brocchi M."/>
            <person name="de Carvalho M.O."/>
            <person name="Teixeira Mde M."/>
            <person name="Diniz Maia Mde M."/>
            <person name="Goldman M.H."/>
            <person name="Cruz Schneider M.P."/>
            <person name="Felipe M.S."/>
            <person name="Hungria M."/>
            <person name="Nicolas M.F."/>
            <person name="Pereira M."/>
            <person name="Montes M.A."/>
            <person name="Cantao M.E."/>
            <person name="Vincentz M."/>
            <person name="Rafael M.S."/>
            <person name="Silverman N."/>
            <person name="Stoco P.H."/>
            <person name="Souza R.C."/>
            <person name="Vicentini R."/>
            <person name="Gazzinelli R.T."/>
            <person name="Neves Rde O."/>
            <person name="Silva R."/>
            <person name="Astolfi-Filho S."/>
            <person name="Maciel T.E."/>
            <person name="Urmenyi T.P."/>
            <person name="Tadei W.P."/>
            <person name="Camargo E.P."/>
            <person name="de Vasconcelos A.T."/>
        </authorList>
    </citation>
    <scope>NUCLEOTIDE SEQUENCE</scope>
</reference>